<evidence type="ECO:0000313" key="3">
    <source>
        <dbReference type="Proteomes" id="UP000265663"/>
    </source>
</evidence>
<proteinExistence type="predicted"/>
<evidence type="ECO:0000313" key="2">
    <source>
        <dbReference type="EMBL" id="RMZ74688.1"/>
    </source>
</evidence>
<keyword evidence="3" id="KW-1185">Reference proteome</keyword>
<protein>
    <submittedName>
        <fullName evidence="2">Uncharacterized protein</fullName>
    </submittedName>
</protein>
<name>A0A3M7MKH5_9PLEO</name>
<dbReference type="EMBL" id="KE747844">
    <property type="protein sequence ID" value="RMZ74688.1"/>
    <property type="molecule type" value="Genomic_DNA"/>
</dbReference>
<sequence>MTVKENALTQEDQEDEEEAEEEAEAEEEEEEDSDLAAKESDAIAALMSLANAPVVGASNGQSFLRTTAQTEHPRLTFILEAASTAFGDGCATPALTRSARTSFSQAEDVVTPEQYEHSLEGTTYKCKMCDVNAVGALSSYERLWAPVGDQYLGE</sequence>
<feature type="compositionally biased region" description="Acidic residues" evidence="1">
    <location>
        <begin position="11"/>
        <end position="34"/>
    </location>
</feature>
<organism evidence="2 3">
    <name type="scientific">Pyrenophora seminiperda CCB06</name>
    <dbReference type="NCBI Taxonomy" id="1302712"/>
    <lineage>
        <taxon>Eukaryota</taxon>
        <taxon>Fungi</taxon>
        <taxon>Dikarya</taxon>
        <taxon>Ascomycota</taxon>
        <taxon>Pezizomycotina</taxon>
        <taxon>Dothideomycetes</taxon>
        <taxon>Pleosporomycetidae</taxon>
        <taxon>Pleosporales</taxon>
        <taxon>Pleosporineae</taxon>
        <taxon>Pleosporaceae</taxon>
        <taxon>Pyrenophora</taxon>
    </lineage>
</organism>
<gene>
    <name evidence="2" type="ORF">GMOD_00003759</name>
</gene>
<reference evidence="2 3" key="1">
    <citation type="journal article" date="2014" name="PLoS ONE">
        <title>De novo Genome Assembly of the Fungal Plant Pathogen Pyrenophora semeniperda.</title>
        <authorList>
            <person name="Soliai M.M."/>
            <person name="Meyer S.E."/>
            <person name="Udall J.A."/>
            <person name="Elzinga D.E."/>
            <person name="Hermansen R.A."/>
            <person name="Bodily P.M."/>
            <person name="Hart A.A."/>
            <person name="Coleman C.E."/>
        </authorList>
    </citation>
    <scope>NUCLEOTIDE SEQUENCE [LARGE SCALE GENOMIC DNA]</scope>
    <source>
        <strain evidence="2 3">CCB06</strain>
        <tissue evidence="2">Mycelium</tissue>
    </source>
</reference>
<dbReference type="Proteomes" id="UP000265663">
    <property type="component" value="Unassembled WGS sequence"/>
</dbReference>
<accession>A0A3M7MKH5</accession>
<dbReference type="AlphaFoldDB" id="A0A3M7MKH5"/>
<feature type="region of interest" description="Disordered" evidence="1">
    <location>
        <begin position="1"/>
        <end position="40"/>
    </location>
</feature>
<evidence type="ECO:0000256" key="1">
    <source>
        <dbReference type="SAM" id="MobiDB-lite"/>
    </source>
</evidence>